<comment type="caution">
    <text evidence="2">The sequence shown here is derived from an EMBL/GenBank/DDBJ whole genome shotgun (WGS) entry which is preliminary data.</text>
</comment>
<dbReference type="PANTHER" id="PTHR16291">
    <property type="entry name" value="NUCLEAR CAP-BINDING PROTEIN SUBUNIT 3"/>
    <property type="match status" value="1"/>
</dbReference>
<dbReference type="Pfam" id="PF10309">
    <property type="entry name" value="NCBP3"/>
    <property type="match status" value="1"/>
</dbReference>
<dbReference type="PANTHER" id="PTHR16291:SF0">
    <property type="entry name" value="NUCLEAR CAP-BINDING PROTEIN SUBUNIT 3"/>
    <property type="match status" value="1"/>
</dbReference>
<evidence type="ECO:0000313" key="2">
    <source>
        <dbReference type="EMBL" id="KHO00912.1"/>
    </source>
</evidence>
<dbReference type="STRING" id="1081103.A0A0B2WXC5"/>
<accession>A0A0B2WXC5</accession>
<dbReference type="EMBL" id="AZHE01000002">
    <property type="protein sequence ID" value="KHO00912.1"/>
    <property type="molecule type" value="Genomic_DNA"/>
</dbReference>
<feature type="compositionally biased region" description="Polar residues" evidence="1">
    <location>
        <begin position="229"/>
        <end position="244"/>
    </location>
</feature>
<dbReference type="GeneID" id="63736145"/>
<evidence type="ECO:0000256" key="1">
    <source>
        <dbReference type="SAM" id="MobiDB-lite"/>
    </source>
</evidence>
<protein>
    <recommendedName>
        <fullName evidence="4">Nucleotide-binding, alpha-beta plait</fullName>
    </recommendedName>
</protein>
<reference evidence="2 3" key="1">
    <citation type="journal article" date="2014" name="Proc. Natl. Acad. Sci. U.S.A.">
        <title>Trajectory and genomic determinants of fungal-pathogen speciation and host adaptation.</title>
        <authorList>
            <person name="Hu X."/>
            <person name="Xiao G."/>
            <person name="Zheng P."/>
            <person name="Shang Y."/>
            <person name="Su Y."/>
            <person name="Zhang X."/>
            <person name="Liu X."/>
            <person name="Zhan S."/>
            <person name="St Leger R.J."/>
            <person name="Wang C."/>
        </authorList>
    </citation>
    <scope>NUCLEOTIDE SEQUENCE [LARGE SCALE GENOMIC DNA]</scope>
    <source>
        <strain evidence="2 3">ARSEF 1941</strain>
    </source>
</reference>
<feature type="region of interest" description="Disordered" evidence="1">
    <location>
        <begin position="37"/>
        <end position="61"/>
    </location>
</feature>
<sequence>MDLDIEMGDAAHVTQELPVDELPQADDILGTAEAQEPGELVEDESVDTGAGNQDGNEGKTLVPNKLHIRGVDTLHTDDIKAYVKSHFGPVDKVEWIDDSSANLVFGNEVTARDAIMALSAIEIVDVTVLPPGETLPAKPLDGKPECSLHIRVAVSSDKKQAGAALRSRYYLLHPEHDPEERRRRFRESRTRYRERDNDYRGNGGRRRRDSDDDVETFEASMYDDIPRPSRSQQVSVSEVNSTPSYVAENRGKELFINKTTRRDRSASPRRDRDGNARMDELDDSSYRNKAQARSLKNRIVADNSSKELFPSRTSGPGGQLDQLEAAIGSARLEDQDLPKIVDISEAKSGSSINIRGLASQRADDRTGFSIKGAAAASARELFPDKLGSSNSGRELLDPTRSKRRQRAQDLFS</sequence>
<organism evidence="2 3">
    <name type="scientific">Metarhizium album (strain ARSEF 1941)</name>
    <dbReference type="NCBI Taxonomy" id="1081103"/>
    <lineage>
        <taxon>Eukaryota</taxon>
        <taxon>Fungi</taxon>
        <taxon>Dikarya</taxon>
        <taxon>Ascomycota</taxon>
        <taxon>Pezizomycotina</taxon>
        <taxon>Sordariomycetes</taxon>
        <taxon>Hypocreomycetidae</taxon>
        <taxon>Hypocreales</taxon>
        <taxon>Clavicipitaceae</taxon>
        <taxon>Metarhizium</taxon>
    </lineage>
</organism>
<evidence type="ECO:0000313" key="3">
    <source>
        <dbReference type="Proteomes" id="UP000030816"/>
    </source>
</evidence>
<proteinExistence type="predicted"/>
<dbReference type="GO" id="GO:0005634">
    <property type="term" value="C:nucleus"/>
    <property type="evidence" value="ECO:0007669"/>
    <property type="project" value="TreeGrafter"/>
</dbReference>
<dbReference type="HOGENOM" id="CLU_030082_0_0_1"/>
<keyword evidence="3" id="KW-1185">Reference proteome</keyword>
<name>A0A0B2WXC5_METAS</name>
<feature type="region of interest" description="Disordered" evidence="1">
    <location>
        <begin position="194"/>
        <end position="295"/>
    </location>
</feature>
<gene>
    <name evidence="2" type="ORF">MAM_01690</name>
</gene>
<dbReference type="OrthoDB" id="422106at2759"/>
<dbReference type="RefSeq" id="XP_040681977.1">
    <property type="nucleotide sequence ID" value="XM_040820489.1"/>
</dbReference>
<dbReference type="Proteomes" id="UP000030816">
    <property type="component" value="Unassembled WGS sequence"/>
</dbReference>
<feature type="compositionally biased region" description="Basic and acidic residues" evidence="1">
    <location>
        <begin position="249"/>
        <end position="279"/>
    </location>
</feature>
<evidence type="ECO:0008006" key="4">
    <source>
        <dbReference type="Google" id="ProtNLM"/>
    </source>
</evidence>
<feature type="region of interest" description="Disordered" evidence="1">
    <location>
        <begin position="383"/>
        <end position="412"/>
    </location>
</feature>
<dbReference type="GO" id="GO:0003729">
    <property type="term" value="F:mRNA binding"/>
    <property type="evidence" value="ECO:0007669"/>
    <property type="project" value="InterPro"/>
</dbReference>
<dbReference type="AlphaFoldDB" id="A0A0B2WXC5"/>
<dbReference type="InterPro" id="IPR019416">
    <property type="entry name" value="NCBP3"/>
</dbReference>
<dbReference type="GO" id="GO:0000340">
    <property type="term" value="F:RNA 7-methylguanosine cap binding"/>
    <property type="evidence" value="ECO:0007669"/>
    <property type="project" value="InterPro"/>
</dbReference>